<name>A0A0D6N143_9PROT</name>
<dbReference type="PANTHER" id="PTHR19288:SF90">
    <property type="entry name" value="OS08G0542600 PROTEIN"/>
    <property type="match status" value="1"/>
</dbReference>
<dbReference type="AlphaFoldDB" id="A0A0D6N143"/>
<dbReference type="GO" id="GO:0016791">
    <property type="term" value="F:phosphatase activity"/>
    <property type="evidence" value="ECO:0007669"/>
    <property type="project" value="TreeGrafter"/>
</dbReference>
<dbReference type="STRING" id="1231339.Abci_007_072"/>
<dbReference type="NCBIfam" id="TIGR01460">
    <property type="entry name" value="HAD-SF-IIA"/>
    <property type="match status" value="1"/>
</dbReference>
<dbReference type="Gene3D" id="3.40.50.1000">
    <property type="entry name" value="HAD superfamily/HAD-like"/>
    <property type="match status" value="2"/>
</dbReference>
<accession>A0A6N3SQ09</accession>
<dbReference type="GO" id="GO:0005737">
    <property type="term" value="C:cytoplasm"/>
    <property type="evidence" value="ECO:0007669"/>
    <property type="project" value="TreeGrafter"/>
</dbReference>
<dbReference type="Pfam" id="PF13344">
    <property type="entry name" value="Hydrolase_6"/>
    <property type="match status" value="1"/>
</dbReference>
<comment type="caution">
    <text evidence="1">The sequence shown here is derived from an EMBL/GenBank/DDBJ whole genome shotgun (WGS) entry which is preliminary data.</text>
</comment>
<gene>
    <name evidence="1" type="ORF">Abci_007_072</name>
    <name evidence="2" type="ORF">ACI01nite_17940</name>
</gene>
<proteinExistence type="predicted"/>
<dbReference type="PANTHER" id="PTHR19288">
    <property type="entry name" value="4-NITROPHENYLPHOSPHATASE-RELATED"/>
    <property type="match status" value="1"/>
</dbReference>
<sequence length="290" mass="31058">MSTTPFDMQALTGLAPLADQYDGYIIDLWGTVHDGVQPYPGAIECLKALRAAGKRVVMLSNAPRPAEVVATQLEHFGVSRDLHDGVMTSGELVRTLLQERTDPWFARLGQKVLHVGGTHDLGLYDGLALDRVQDASEAQFILNTGPDAERGTDSVDPYLPELRAGLERGLPMLCANPDMVVVKGGRRMICAGALASFYEQEGGNVKWIGKPYPDVYAPVFSMLDVPQNRILGIGDALATDMRGAAVAGIDGAWILGGIHQEMIGDNAALAAEEAKGAGLRPVACLPRLVW</sequence>
<dbReference type="SUPFAM" id="SSF56784">
    <property type="entry name" value="HAD-like"/>
    <property type="match status" value="1"/>
</dbReference>
<evidence type="ECO:0000313" key="1">
    <source>
        <dbReference type="EMBL" id="GAN59669.1"/>
    </source>
</evidence>
<keyword evidence="1" id="KW-0378">Hydrolase</keyword>
<dbReference type="InterPro" id="IPR023214">
    <property type="entry name" value="HAD_sf"/>
</dbReference>
<dbReference type="InterPro" id="IPR006357">
    <property type="entry name" value="HAD-SF_hydro_IIA"/>
</dbReference>
<evidence type="ECO:0000313" key="4">
    <source>
        <dbReference type="Proteomes" id="UP000321891"/>
    </source>
</evidence>
<dbReference type="Pfam" id="PF13242">
    <property type="entry name" value="Hydrolase_like"/>
    <property type="match status" value="1"/>
</dbReference>
<dbReference type="Proteomes" id="UP000321891">
    <property type="component" value="Unassembled WGS sequence"/>
</dbReference>
<reference evidence="1 3" key="1">
    <citation type="submission" date="2012-11" db="EMBL/GenBank/DDBJ databases">
        <title>Whole genome sequence of Acetobacter cibinongensis 4H-1.</title>
        <authorList>
            <person name="Azuma Y."/>
            <person name="Higashiura N."/>
            <person name="Hirakawa H."/>
            <person name="Matsushita K."/>
        </authorList>
    </citation>
    <scope>NUCLEOTIDE SEQUENCE [LARGE SCALE GENOMIC DNA]</scope>
    <source>
        <strain evidence="1 3">4H-1</strain>
    </source>
</reference>
<keyword evidence="4" id="KW-1185">Reference proteome</keyword>
<dbReference type="CDD" id="cd07525">
    <property type="entry name" value="HAD_like"/>
    <property type="match status" value="1"/>
</dbReference>
<reference evidence="2 4" key="2">
    <citation type="submission" date="2019-07" db="EMBL/GenBank/DDBJ databases">
        <title>Whole genome shotgun sequence of Acetobacter cibinongensis NBRC 16605.</title>
        <authorList>
            <person name="Hosoyama A."/>
            <person name="Uohara A."/>
            <person name="Ohji S."/>
            <person name="Ichikawa N."/>
        </authorList>
    </citation>
    <scope>NUCLEOTIDE SEQUENCE [LARGE SCALE GENOMIC DNA]</scope>
    <source>
        <strain evidence="2 4">NBRC 16605</strain>
    </source>
</reference>
<dbReference type="Proteomes" id="UP000032671">
    <property type="component" value="Unassembled WGS sequence"/>
</dbReference>
<accession>A0A0D6N143</accession>
<protein>
    <submittedName>
        <fullName evidence="2">Haloacid dehalogenase</fullName>
    </submittedName>
    <submittedName>
        <fullName evidence="1">Hydrolase IIA</fullName>
    </submittedName>
</protein>
<organism evidence="1 3">
    <name type="scientific">Acetobacter cibinongensis</name>
    <dbReference type="NCBI Taxonomy" id="146475"/>
    <lineage>
        <taxon>Bacteria</taxon>
        <taxon>Pseudomonadati</taxon>
        <taxon>Pseudomonadota</taxon>
        <taxon>Alphaproteobacteria</taxon>
        <taxon>Acetobacterales</taxon>
        <taxon>Acetobacteraceae</taxon>
        <taxon>Acetobacter</taxon>
    </lineage>
</organism>
<dbReference type="NCBIfam" id="TIGR01459">
    <property type="entry name" value="HAD-SF-IIA-hyp4"/>
    <property type="match status" value="1"/>
</dbReference>
<dbReference type="InterPro" id="IPR036412">
    <property type="entry name" value="HAD-like_sf"/>
</dbReference>
<dbReference type="InterPro" id="IPR006356">
    <property type="entry name" value="HAD-SF_hydro_IIA_hyp3"/>
</dbReference>
<dbReference type="EMBL" id="BAMV01000007">
    <property type="protein sequence ID" value="GAN59669.1"/>
    <property type="molecule type" value="Genomic_DNA"/>
</dbReference>
<evidence type="ECO:0000313" key="2">
    <source>
        <dbReference type="EMBL" id="GEL59192.1"/>
    </source>
</evidence>
<dbReference type="EMBL" id="BJVU01000007">
    <property type="protein sequence ID" value="GEL59192.1"/>
    <property type="molecule type" value="Genomic_DNA"/>
</dbReference>
<evidence type="ECO:0000313" key="3">
    <source>
        <dbReference type="Proteomes" id="UP000032671"/>
    </source>
</evidence>